<protein>
    <submittedName>
        <fullName evidence="1">Uncharacterized protein</fullName>
    </submittedName>
</protein>
<dbReference type="NCBIfam" id="NF038153">
    <property type="entry name" value="lant_leader_L1a"/>
    <property type="match status" value="1"/>
</dbReference>
<name>A0A7K3WQM9_9FLAO</name>
<accession>A0A7K3WQM9</accession>
<evidence type="ECO:0000313" key="1">
    <source>
        <dbReference type="EMBL" id="NEN23804.1"/>
    </source>
</evidence>
<dbReference type="InterPro" id="IPR058238">
    <property type="entry name" value="Lant_leader_dom"/>
</dbReference>
<dbReference type="AlphaFoldDB" id="A0A7K3WQM9"/>
<dbReference type="Proteomes" id="UP000486602">
    <property type="component" value="Unassembled WGS sequence"/>
</dbReference>
<gene>
    <name evidence="1" type="ORF">G3O08_09850</name>
</gene>
<keyword evidence="2" id="KW-1185">Reference proteome</keyword>
<organism evidence="1 2">
    <name type="scientific">Cryomorpha ignava</name>
    <dbReference type="NCBI Taxonomy" id="101383"/>
    <lineage>
        <taxon>Bacteria</taxon>
        <taxon>Pseudomonadati</taxon>
        <taxon>Bacteroidota</taxon>
        <taxon>Flavobacteriia</taxon>
        <taxon>Flavobacteriales</taxon>
        <taxon>Cryomorphaceae</taxon>
        <taxon>Cryomorpha</taxon>
    </lineage>
</organism>
<reference evidence="1 2" key="1">
    <citation type="submission" date="2020-02" db="EMBL/GenBank/DDBJ databases">
        <title>Out from the shadows clarifying the taxonomy of the family Cryomorphaceae and related taxa by utilizing the GTDB taxonomic framework.</title>
        <authorList>
            <person name="Bowman J.P."/>
        </authorList>
    </citation>
    <scope>NUCLEOTIDE SEQUENCE [LARGE SCALE GENOMIC DNA]</scope>
    <source>
        <strain evidence="1 2">QSSC 1-22</strain>
    </source>
</reference>
<dbReference type="EMBL" id="JAAGVY010000015">
    <property type="protein sequence ID" value="NEN23804.1"/>
    <property type="molecule type" value="Genomic_DNA"/>
</dbReference>
<dbReference type="RefSeq" id="WP_163285196.1">
    <property type="nucleotide sequence ID" value="NZ_JAAGVY010000015.1"/>
</dbReference>
<evidence type="ECO:0000313" key="2">
    <source>
        <dbReference type="Proteomes" id="UP000486602"/>
    </source>
</evidence>
<proteinExistence type="predicted"/>
<comment type="caution">
    <text evidence="1">The sequence shown here is derived from an EMBL/GenBank/DDBJ whole genome shotgun (WGS) entry which is preliminary data.</text>
</comment>
<sequence>MKKIKLDTRLNLNKETISTLNDDQLKGVKGGGFMSIGACCTNMKSGGCNSNNVTRGIFCSADTPH</sequence>